<keyword evidence="3" id="KW-1185">Reference proteome</keyword>
<keyword evidence="1" id="KW-0812">Transmembrane</keyword>
<accession>A0A9E8G5C3</accession>
<dbReference type="EMBL" id="ON755176">
    <property type="protein sequence ID" value="UZT29411.1"/>
    <property type="molecule type" value="Genomic_DNA"/>
</dbReference>
<evidence type="ECO:0000256" key="1">
    <source>
        <dbReference type="SAM" id="Phobius"/>
    </source>
</evidence>
<keyword evidence="1" id="KW-1133">Transmembrane helix</keyword>
<organism evidence="2 3">
    <name type="scientific">Klebsiella phage KYP</name>
    <dbReference type="NCBI Taxonomy" id="2961977"/>
    <lineage>
        <taxon>Viruses</taxon>
        <taxon>Duplodnaviria</taxon>
        <taxon>Heunggongvirae</taxon>
        <taxon>Uroviricota</taxon>
        <taxon>Caudoviricetes</taxon>
        <taxon>Autographivirales</taxon>
        <taxon>Autonotataviridae</taxon>
        <taxon>Melnykvirinae</taxon>
        <taxon>Cullenvirus</taxon>
        <taxon>Cullenvirus KYP</taxon>
    </lineage>
</organism>
<name>A0A9E8G5C3_9CAUD</name>
<evidence type="ECO:0000313" key="2">
    <source>
        <dbReference type="EMBL" id="UZT29411.1"/>
    </source>
</evidence>
<proteinExistence type="predicted"/>
<protein>
    <submittedName>
        <fullName evidence="2">Uncharacterized protein</fullName>
    </submittedName>
</protein>
<dbReference type="Proteomes" id="UP001163047">
    <property type="component" value="Segment"/>
</dbReference>
<sequence>MDAKSTLIKLAVVGAVVAAMVIPSLVGYHYYGKVGVLKQSVKDLTDNLVHTQDTLQATLEGEQRANLALSELRKKKGLTDAELQSTKSELERIHLRNPGNNCPVLPAVADRLREANDQVRKSGSLRP</sequence>
<keyword evidence="1" id="KW-0472">Membrane</keyword>
<reference evidence="2" key="1">
    <citation type="submission" date="2022-06" db="EMBL/GenBank/DDBJ databases">
        <authorList>
            <person name="Wang S."/>
            <person name="Li X."/>
            <person name="Zhang F."/>
            <person name="Chen Y."/>
            <person name="Duan X."/>
            <person name="Mirmiran S.D."/>
            <person name="Li X."/>
            <person name="Qian P."/>
        </authorList>
    </citation>
    <scope>NUCLEOTIDE SEQUENCE</scope>
</reference>
<evidence type="ECO:0000313" key="3">
    <source>
        <dbReference type="Proteomes" id="UP001163047"/>
    </source>
</evidence>
<feature type="transmembrane region" description="Helical" evidence="1">
    <location>
        <begin position="7"/>
        <end position="31"/>
    </location>
</feature>